<name>T1KFY5_TETUR</name>
<dbReference type="Gene3D" id="2.30.39.10">
    <property type="entry name" value="Alpha-1-antitrypsin, domain 1"/>
    <property type="match status" value="1"/>
</dbReference>
<dbReference type="InterPro" id="IPR023795">
    <property type="entry name" value="Serpin_CS"/>
</dbReference>
<keyword evidence="3" id="KW-0722">Serine protease inhibitor</keyword>
<dbReference type="InterPro" id="IPR042185">
    <property type="entry name" value="Serpin_sf_2"/>
</dbReference>
<reference evidence="8" key="1">
    <citation type="submission" date="2011-08" db="EMBL/GenBank/DDBJ databases">
        <authorList>
            <person name="Rombauts S."/>
        </authorList>
    </citation>
    <scope>NUCLEOTIDE SEQUENCE</scope>
    <source>
        <strain evidence="8">London</strain>
    </source>
</reference>
<evidence type="ECO:0000313" key="8">
    <source>
        <dbReference type="Proteomes" id="UP000015104"/>
    </source>
</evidence>
<evidence type="ECO:0000256" key="5">
    <source>
        <dbReference type="RuleBase" id="RU000411"/>
    </source>
</evidence>
<feature type="domain" description="Serpin" evidence="6">
    <location>
        <begin position="1"/>
        <end position="346"/>
    </location>
</feature>
<dbReference type="PANTHER" id="PTHR11461:SF211">
    <property type="entry name" value="GH10112P-RELATED"/>
    <property type="match status" value="1"/>
</dbReference>
<dbReference type="Gene3D" id="3.30.497.10">
    <property type="entry name" value="Antithrombin, subunit I, domain 2"/>
    <property type="match status" value="1"/>
</dbReference>
<evidence type="ECO:0000259" key="6">
    <source>
        <dbReference type="SMART" id="SM00093"/>
    </source>
</evidence>
<dbReference type="GO" id="GO:0005615">
    <property type="term" value="C:extracellular space"/>
    <property type="evidence" value="ECO:0007669"/>
    <property type="project" value="InterPro"/>
</dbReference>
<dbReference type="EMBL" id="CAEY01000040">
    <property type="status" value="NOT_ANNOTATED_CDS"/>
    <property type="molecule type" value="Genomic_DNA"/>
</dbReference>
<reference evidence="7" key="2">
    <citation type="submission" date="2015-06" db="UniProtKB">
        <authorList>
            <consortium name="EnsemblMetazoa"/>
        </authorList>
    </citation>
    <scope>IDENTIFICATION</scope>
</reference>
<dbReference type="EnsemblMetazoa" id="tetur10g04820.1">
    <property type="protein sequence ID" value="tetur10g04820.1"/>
    <property type="gene ID" value="tetur10g04820"/>
</dbReference>
<dbReference type="HOGENOM" id="CLU_023330_0_2_1"/>
<evidence type="ECO:0000256" key="4">
    <source>
        <dbReference type="ARBA" id="ARBA00023180"/>
    </source>
</evidence>
<dbReference type="InterPro" id="IPR042178">
    <property type="entry name" value="Serpin_sf_1"/>
</dbReference>
<dbReference type="InterPro" id="IPR023796">
    <property type="entry name" value="Serpin_dom"/>
</dbReference>
<accession>T1KFY5</accession>
<keyword evidence="8" id="KW-1185">Reference proteome</keyword>
<dbReference type="InterPro" id="IPR000215">
    <property type="entry name" value="Serpin_fam"/>
</dbReference>
<proteinExistence type="inferred from homology"/>
<evidence type="ECO:0000256" key="3">
    <source>
        <dbReference type="ARBA" id="ARBA00022900"/>
    </source>
</evidence>
<evidence type="ECO:0000313" key="7">
    <source>
        <dbReference type="EnsemblMetazoa" id="tetur10g04820.1"/>
    </source>
</evidence>
<dbReference type="PROSITE" id="PS00284">
    <property type="entry name" value="SERPIN"/>
    <property type="match status" value="1"/>
</dbReference>
<dbReference type="Pfam" id="PF00079">
    <property type="entry name" value="Serpin"/>
    <property type="match status" value="1"/>
</dbReference>
<comment type="similarity">
    <text evidence="1 5">Belongs to the serpin family.</text>
</comment>
<dbReference type="CDD" id="cd00172">
    <property type="entry name" value="serpin"/>
    <property type="match status" value="1"/>
</dbReference>
<protein>
    <recommendedName>
        <fullName evidence="6">Serpin domain-containing protein</fullName>
    </recommendedName>
</protein>
<dbReference type="InterPro" id="IPR036186">
    <property type="entry name" value="Serpin_sf"/>
</dbReference>
<sequence>MALDGAAGETEQQIKKVLNLDKINGQSEDISQLIKQVIESYQIPATDRSKQESILKFGNLLMANKDYKFQKAYVQMLKTNYFADAFNEDFTDGRKIVEKVNLWVSKNTKNKITSILDKPPSPLDVLLLVNTIYFEGKWLKPFSQKLTKDDIFHNSDGTTVKTKMMTLSDGCFNYVDRHDKQLKIVEIPYVGNISIILILPTEDNNLKKVIDNLDSTELSSLMDSMSRTCLDTLTIPKFKLEDNHELHKILPRMGMTRPFEMNAEFPRITEGSLPLYISKSIQKALIEVTETGTVATAATYLGPMTTCVSFSGQRKVVNFIADRPFLFFIRDNLTKVNLFMGQLNNITSQQII</sequence>
<dbReference type="SMART" id="SM00093">
    <property type="entry name" value="SERPIN"/>
    <property type="match status" value="1"/>
</dbReference>
<dbReference type="SUPFAM" id="SSF56574">
    <property type="entry name" value="Serpins"/>
    <property type="match status" value="1"/>
</dbReference>
<organism evidence="7 8">
    <name type="scientific">Tetranychus urticae</name>
    <name type="common">Two-spotted spider mite</name>
    <dbReference type="NCBI Taxonomy" id="32264"/>
    <lineage>
        <taxon>Eukaryota</taxon>
        <taxon>Metazoa</taxon>
        <taxon>Ecdysozoa</taxon>
        <taxon>Arthropoda</taxon>
        <taxon>Chelicerata</taxon>
        <taxon>Arachnida</taxon>
        <taxon>Acari</taxon>
        <taxon>Acariformes</taxon>
        <taxon>Trombidiformes</taxon>
        <taxon>Prostigmata</taxon>
        <taxon>Eleutherengona</taxon>
        <taxon>Raphignathae</taxon>
        <taxon>Tetranychoidea</taxon>
        <taxon>Tetranychidae</taxon>
        <taxon>Tetranychus</taxon>
    </lineage>
</organism>
<dbReference type="GO" id="GO:0004867">
    <property type="term" value="F:serine-type endopeptidase inhibitor activity"/>
    <property type="evidence" value="ECO:0007669"/>
    <property type="project" value="UniProtKB-KW"/>
</dbReference>
<dbReference type="AlphaFoldDB" id="T1KFY5"/>
<evidence type="ECO:0000256" key="2">
    <source>
        <dbReference type="ARBA" id="ARBA00022690"/>
    </source>
</evidence>
<evidence type="ECO:0000256" key="1">
    <source>
        <dbReference type="ARBA" id="ARBA00009500"/>
    </source>
</evidence>
<dbReference type="Proteomes" id="UP000015104">
    <property type="component" value="Unassembled WGS sequence"/>
</dbReference>
<keyword evidence="2" id="KW-0646">Protease inhibitor</keyword>
<dbReference type="eggNOG" id="KOG2392">
    <property type="taxonomic scope" value="Eukaryota"/>
</dbReference>
<keyword evidence="4" id="KW-0325">Glycoprotein</keyword>
<dbReference type="PANTHER" id="PTHR11461">
    <property type="entry name" value="SERINE PROTEASE INHIBITOR, SERPIN"/>
    <property type="match status" value="1"/>
</dbReference>